<dbReference type="Pfam" id="PF00704">
    <property type="entry name" value="Glyco_hydro_18"/>
    <property type="match status" value="1"/>
</dbReference>
<dbReference type="RefSeq" id="WP_127723755.1">
    <property type="nucleotide sequence ID" value="NZ_RLIH01000003.1"/>
</dbReference>
<dbReference type="Gene3D" id="2.30.30.40">
    <property type="entry name" value="SH3 Domains"/>
    <property type="match status" value="1"/>
</dbReference>
<evidence type="ECO:0000313" key="4">
    <source>
        <dbReference type="Proteomes" id="UP000288812"/>
    </source>
</evidence>
<proteinExistence type="predicted"/>
<dbReference type="SUPFAM" id="SSF55383">
    <property type="entry name" value="Copper amine oxidase, domain N"/>
    <property type="match status" value="1"/>
</dbReference>
<organism evidence="3 4">
    <name type="scientific">Anaerosphaera multitolerans</name>
    <dbReference type="NCBI Taxonomy" id="2487351"/>
    <lineage>
        <taxon>Bacteria</taxon>
        <taxon>Bacillati</taxon>
        <taxon>Bacillota</taxon>
        <taxon>Tissierellia</taxon>
        <taxon>Tissierellales</taxon>
        <taxon>Peptoniphilaceae</taxon>
        <taxon>Anaerosphaera</taxon>
    </lineage>
</organism>
<dbReference type="InterPro" id="IPR003646">
    <property type="entry name" value="SH3-like_bac-type"/>
</dbReference>
<comment type="caution">
    <text evidence="3">The sequence shown here is derived from an EMBL/GenBank/DDBJ whole genome shotgun (WGS) entry which is preliminary data.</text>
</comment>
<dbReference type="EMBL" id="RLIH01000003">
    <property type="protein sequence ID" value="RVU55287.1"/>
    <property type="molecule type" value="Genomic_DNA"/>
</dbReference>
<protein>
    <submittedName>
        <fullName evidence="3">Glycoside hydrolase</fullName>
    </submittedName>
</protein>
<feature type="domain" description="SH3b" evidence="1">
    <location>
        <begin position="155"/>
        <end position="217"/>
    </location>
</feature>
<dbReference type="PROSITE" id="PS51910">
    <property type="entry name" value="GH18_2"/>
    <property type="match status" value="1"/>
</dbReference>
<gene>
    <name evidence="3" type="ORF">EF514_03175</name>
</gene>
<dbReference type="GO" id="GO:0008061">
    <property type="term" value="F:chitin binding"/>
    <property type="evidence" value="ECO:0007669"/>
    <property type="project" value="InterPro"/>
</dbReference>
<dbReference type="SMART" id="SM00287">
    <property type="entry name" value="SH3b"/>
    <property type="match status" value="1"/>
</dbReference>
<dbReference type="PANTHER" id="PTHR46066">
    <property type="entry name" value="CHITINASE DOMAIN-CONTAINING PROTEIN 1 FAMILY MEMBER"/>
    <property type="match status" value="1"/>
</dbReference>
<dbReference type="InterPro" id="IPR029070">
    <property type="entry name" value="Chitinase_insertion_sf"/>
</dbReference>
<dbReference type="GO" id="GO:0016787">
    <property type="term" value="F:hydrolase activity"/>
    <property type="evidence" value="ECO:0007669"/>
    <property type="project" value="UniProtKB-KW"/>
</dbReference>
<accession>A0A437S8X2</accession>
<evidence type="ECO:0000313" key="3">
    <source>
        <dbReference type="EMBL" id="RVU55287.1"/>
    </source>
</evidence>
<dbReference type="InterPro" id="IPR036582">
    <property type="entry name" value="Mao_N_sf"/>
</dbReference>
<dbReference type="Pfam" id="PF08239">
    <property type="entry name" value="SH3_3"/>
    <property type="match status" value="1"/>
</dbReference>
<dbReference type="PANTHER" id="PTHR46066:SF2">
    <property type="entry name" value="CHITINASE DOMAIN-CONTAINING PROTEIN 1"/>
    <property type="match status" value="1"/>
</dbReference>
<dbReference type="InterPro" id="IPR017853">
    <property type="entry name" value="GH"/>
</dbReference>
<feature type="domain" description="GH18" evidence="2">
    <location>
        <begin position="238"/>
        <end position="550"/>
    </location>
</feature>
<evidence type="ECO:0000259" key="1">
    <source>
        <dbReference type="PROSITE" id="PS51781"/>
    </source>
</evidence>
<dbReference type="SUPFAM" id="SSF51445">
    <property type="entry name" value="(Trans)glycosidases"/>
    <property type="match status" value="1"/>
</dbReference>
<dbReference type="PROSITE" id="PS51781">
    <property type="entry name" value="SH3B"/>
    <property type="match status" value="1"/>
</dbReference>
<dbReference type="InterPro" id="IPR011583">
    <property type="entry name" value="Chitinase_II/V-like_cat"/>
</dbReference>
<dbReference type="SMART" id="SM00636">
    <property type="entry name" value="Glyco_18"/>
    <property type="match status" value="1"/>
</dbReference>
<keyword evidence="4" id="KW-1185">Reference proteome</keyword>
<dbReference type="Proteomes" id="UP000288812">
    <property type="component" value="Unassembled WGS sequence"/>
</dbReference>
<dbReference type="AlphaFoldDB" id="A0A437S8X2"/>
<dbReference type="OrthoDB" id="9775889at2"/>
<sequence>MKKFIIGFLALVILAVGVGGFYLFKHRGSSETSTKYNEFSFISEDKDIDKDDFDRIDGQYYLSLDFIKEHIDDTVAYDKAEKTVIFTNDKGTRRAKVGETEGVINTKKFGIRDPIVEKNGKILIPSEIFIYDYPVELTYIQDKKLLLMDYTDVDYAVGVSTGDGLNMRETASLNSPIVSILNKDSKVYVYGEKGDFYKVREIEGYAGYIKKDLLDVEFPQERLKVKNESEKREAKKPLNLTWDYTYGPQSEESIEAIGNVKGLDVICPTWFSIKDTDLNIIDRGNQEYVNRYNSLGIDVWAYLDNSFDPELTQKVLSKSSSRDIIIKKTLELTKKYGLKGINIDFENTTVDDRDNITQFVRELSGVFKQENLLVSVDVTPQISSNVKNELYDRKALADVCDYVMLMAYDQHWSSSDKAGSVAQYKWVEGNLNVLFKQIPHEKMILGVPLYTRLWSESSGEVKSSVLSMYQTENLLATKSLNPKWDEESKQNYAEYSENNKKYKIWIEDSDSIEWKTSLVNKYNLAGVASWRKGFETDDIWSTLDNTISAYN</sequence>
<dbReference type="Gene3D" id="3.30.457.10">
    <property type="entry name" value="Copper amine oxidase-like, N-terminal domain"/>
    <property type="match status" value="1"/>
</dbReference>
<dbReference type="GO" id="GO:0005975">
    <property type="term" value="P:carbohydrate metabolic process"/>
    <property type="evidence" value="ECO:0007669"/>
    <property type="project" value="InterPro"/>
</dbReference>
<evidence type="ECO:0000259" key="2">
    <source>
        <dbReference type="PROSITE" id="PS51910"/>
    </source>
</evidence>
<dbReference type="Gene3D" id="3.10.50.10">
    <property type="match status" value="1"/>
</dbReference>
<reference evidence="3 4" key="1">
    <citation type="submission" date="2018-11" db="EMBL/GenBank/DDBJ databases">
        <title>Genome sequencing and assembly of Anaerosphaera sp. nov., GS7-6-2.</title>
        <authorList>
            <person name="Rettenmaier R."/>
            <person name="Liebl W."/>
            <person name="Zverlov V."/>
        </authorList>
    </citation>
    <scope>NUCLEOTIDE SEQUENCE [LARGE SCALE GENOMIC DNA]</scope>
    <source>
        <strain evidence="3 4">GS7-6-2</strain>
    </source>
</reference>
<dbReference type="InterPro" id="IPR001223">
    <property type="entry name" value="Glyco_hydro18_cat"/>
</dbReference>
<dbReference type="Pfam" id="PF07833">
    <property type="entry name" value="Cu_amine_oxidN1"/>
    <property type="match status" value="1"/>
</dbReference>
<dbReference type="InterPro" id="IPR012854">
    <property type="entry name" value="Cu_amine_oxidase-like_N"/>
</dbReference>
<name>A0A437S8X2_9FIRM</name>
<keyword evidence="3" id="KW-0378">Hydrolase</keyword>
<dbReference type="Gene3D" id="3.20.20.80">
    <property type="entry name" value="Glycosidases"/>
    <property type="match status" value="1"/>
</dbReference>